<feature type="domain" description="HTH tetR-type" evidence="4">
    <location>
        <begin position="1"/>
        <end position="47"/>
    </location>
</feature>
<evidence type="ECO:0000259" key="4">
    <source>
        <dbReference type="PROSITE" id="PS50977"/>
    </source>
</evidence>
<dbReference type="InterPro" id="IPR039532">
    <property type="entry name" value="TetR_C_Firmicutes"/>
</dbReference>
<organism evidence="5 6">
    <name type="scientific">Sediminibacillus dalangtanensis</name>
    <dbReference type="NCBI Taxonomy" id="2729421"/>
    <lineage>
        <taxon>Bacteria</taxon>
        <taxon>Bacillati</taxon>
        <taxon>Bacillota</taxon>
        <taxon>Bacilli</taxon>
        <taxon>Bacillales</taxon>
        <taxon>Bacillaceae</taxon>
        <taxon>Sediminibacillus</taxon>
    </lineage>
</organism>
<protein>
    <submittedName>
        <fullName evidence="5">TetR family transcriptional regulator</fullName>
    </submittedName>
</protein>
<keyword evidence="2 3" id="KW-0238">DNA-binding</keyword>
<dbReference type="Pfam" id="PF00440">
    <property type="entry name" value="TetR_N"/>
    <property type="match status" value="1"/>
</dbReference>
<dbReference type="InterPro" id="IPR009057">
    <property type="entry name" value="Homeodomain-like_sf"/>
</dbReference>
<evidence type="ECO:0000256" key="1">
    <source>
        <dbReference type="ARBA" id="ARBA00022491"/>
    </source>
</evidence>
<dbReference type="PROSITE" id="PS50977">
    <property type="entry name" value="HTH_TETR_2"/>
    <property type="match status" value="1"/>
</dbReference>
<evidence type="ECO:0000256" key="3">
    <source>
        <dbReference type="PROSITE-ProRule" id="PRU00335"/>
    </source>
</evidence>
<dbReference type="EMBL" id="CP046956">
    <property type="protein sequence ID" value="QTN01349.1"/>
    <property type="molecule type" value="Genomic_DNA"/>
</dbReference>
<evidence type="ECO:0000313" key="5">
    <source>
        <dbReference type="EMBL" id="QTN01349.1"/>
    </source>
</evidence>
<keyword evidence="1" id="KW-0678">Repressor</keyword>
<name>A0ABX7VXR3_9BACI</name>
<sequence length="178" mass="20747">MQNHDFKAITITDIVELADYNRGTFYKHYKYKEELLEEIIEEVISDLVDSYRQPYQDTDSFTFNSLSSSAVKIFEHVYAHANFYQLIIQSNALPGFHKRITNELKKLPLHDLTDIEPRPDIDPELHASYQAYAIFGMIIEWVEGGFKLSPAYMADQLLEMLKFSPVNSRFKIRSDLGK</sequence>
<evidence type="ECO:0000313" key="6">
    <source>
        <dbReference type="Proteomes" id="UP000665043"/>
    </source>
</evidence>
<accession>A0ABX7VXR3</accession>
<dbReference type="PANTHER" id="PTHR43479">
    <property type="entry name" value="ACREF/ENVCD OPERON REPRESSOR-RELATED"/>
    <property type="match status" value="1"/>
</dbReference>
<dbReference type="InterPro" id="IPR050624">
    <property type="entry name" value="HTH-type_Tx_Regulator"/>
</dbReference>
<keyword evidence="6" id="KW-1185">Reference proteome</keyword>
<dbReference type="SUPFAM" id="SSF46689">
    <property type="entry name" value="Homeodomain-like"/>
    <property type="match status" value="1"/>
</dbReference>
<feature type="DNA-binding region" description="H-T-H motif" evidence="3">
    <location>
        <begin position="10"/>
        <end position="29"/>
    </location>
</feature>
<dbReference type="Proteomes" id="UP000665043">
    <property type="component" value="Chromosome"/>
</dbReference>
<gene>
    <name evidence="5" type="ORF">ERJ70_02475</name>
</gene>
<dbReference type="PANTHER" id="PTHR43479:SF7">
    <property type="entry name" value="TETR-FAMILY TRANSCRIPTIONAL REGULATOR"/>
    <property type="match status" value="1"/>
</dbReference>
<evidence type="ECO:0000256" key="2">
    <source>
        <dbReference type="ARBA" id="ARBA00023125"/>
    </source>
</evidence>
<dbReference type="Gene3D" id="1.10.357.10">
    <property type="entry name" value="Tetracycline Repressor, domain 2"/>
    <property type="match status" value="1"/>
</dbReference>
<reference evidence="5 6" key="1">
    <citation type="submission" date="2019-12" db="EMBL/GenBank/DDBJ databases">
        <title>The whole genome sequencing of a strain isolated from a Mars analog, Dalangtan Playa.</title>
        <authorList>
            <person name="Huang T."/>
        </authorList>
    </citation>
    <scope>NUCLEOTIDE SEQUENCE [LARGE SCALE GENOMIC DNA]</scope>
    <source>
        <strain evidence="5 6">DP4-553-S</strain>
    </source>
</reference>
<proteinExistence type="predicted"/>
<dbReference type="InterPro" id="IPR001647">
    <property type="entry name" value="HTH_TetR"/>
</dbReference>
<dbReference type="Pfam" id="PF14278">
    <property type="entry name" value="TetR_C_8"/>
    <property type="match status" value="1"/>
</dbReference>